<keyword evidence="1" id="KW-1133">Transmembrane helix</keyword>
<keyword evidence="1" id="KW-0472">Membrane</keyword>
<keyword evidence="1" id="KW-0812">Transmembrane</keyword>
<protein>
    <submittedName>
        <fullName evidence="2">Uncharacterized protein</fullName>
    </submittedName>
</protein>
<gene>
    <name evidence="2" type="ORF">C1645_753199</name>
</gene>
<organism evidence="2 3">
    <name type="scientific">Glomus cerebriforme</name>
    <dbReference type="NCBI Taxonomy" id="658196"/>
    <lineage>
        <taxon>Eukaryota</taxon>
        <taxon>Fungi</taxon>
        <taxon>Fungi incertae sedis</taxon>
        <taxon>Mucoromycota</taxon>
        <taxon>Glomeromycotina</taxon>
        <taxon>Glomeromycetes</taxon>
        <taxon>Glomerales</taxon>
        <taxon>Glomeraceae</taxon>
        <taxon>Glomus</taxon>
    </lineage>
</organism>
<proteinExistence type="predicted"/>
<feature type="transmembrane region" description="Helical" evidence="1">
    <location>
        <begin position="6"/>
        <end position="27"/>
    </location>
</feature>
<evidence type="ECO:0000256" key="1">
    <source>
        <dbReference type="SAM" id="Phobius"/>
    </source>
</evidence>
<reference evidence="2 3" key="1">
    <citation type="submission" date="2018-06" db="EMBL/GenBank/DDBJ databases">
        <title>Comparative genomics reveals the genomic features of Rhizophagus irregularis, R. cerebriforme, R. diaphanum and Gigaspora rosea, and their symbiotic lifestyle signature.</title>
        <authorList>
            <person name="Morin E."/>
            <person name="San Clemente H."/>
            <person name="Chen E.C.H."/>
            <person name="De La Providencia I."/>
            <person name="Hainaut M."/>
            <person name="Kuo A."/>
            <person name="Kohler A."/>
            <person name="Murat C."/>
            <person name="Tang N."/>
            <person name="Roy S."/>
            <person name="Loubradou J."/>
            <person name="Henrissat B."/>
            <person name="Grigoriev I.V."/>
            <person name="Corradi N."/>
            <person name="Roux C."/>
            <person name="Martin F.M."/>
        </authorList>
    </citation>
    <scope>NUCLEOTIDE SEQUENCE [LARGE SCALE GENOMIC DNA]</scope>
    <source>
        <strain evidence="2 3">DAOM 227022</strain>
    </source>
</reference>
<dbReference type="EMBL" id="QKYT01000034">
    <property type="protein sequence ID" value="RIA97088.1"/>
    <property type="molecule type" value="Genomic_DNA"/>
</dbReference>
<dbReference type="AlphaFoldDB" id="A0A397TG48"/>
<evidence type="ECO:0000313" key="2">
    <source>
        <dbReference type="EMBL" id="RIA97088.1"/>
    </source>
</evidence>
<evidence type="ECO:0000313" key="3">
    <source>
        <dbReference type="Proteomes" id="UP000265703"/>
    </source>
</evidence>
<keyword evidence="3" id="KW-1185">Reference proteome</keyword>
<accession>A0A397TG48</accession>
<name>A0A397TG48_9GLOM</name>
<feature type="transmembrane region" description="Helical" evidence="1">
    <location>
        <begin position="48"/>
        <end position="67"/>
    </location>
</feature>
<sequence length="78" mass="9179">MIINLYQLANLLCISNFILIVSFLYSLNPFLIPITTNWTIGKFRQKITILRHIATFRHFAYTVYFIYMTITACNINAK</sequence>
<comment type="caution">
    <text evidence="2">The sequence shown here is derived from an EMBL/GenBank/DDBJ whole genome shotgun (WGS) entry which is preliminary data.</text>
</comment>
<dbReference type="Proteomes" id="UP000265703">
    <property type="component" value="Unassembled WGS sequence"/>
</dbReference>